<dbReference type="AlphaFoldDB" id="A0A6P5TD79"/>
<dbReference type="GeneID" id="110766050"/>
<feature type="region of interest" description="Disordered" evidence="1">
    <location>
        <begin position="56"/>
        <end position="90"/>
    </location>
</feature>
<dbReference type="RefSeq" id="XP_021825000.1">
    <property type="nucleotide sequence ID" value="XM_021969308.1"/>
</dbReference>
<name>A0A6P5TD79_PRUAV</name>
<reference evidence="3" key="1">
    <citation type="submission" date="2025-08" db="UniProtKB">
        <authorList>
            <consortium name="RefSeq"/>
        </authorList>
    </citation>
    <scope>IDENTIFICATION</scope>
</reference>
<dbReference type="Pfam" id="PF14223">
    <property type="entry name" value="Retrotran_gag_2"/>
    <property type="match status" value="1"/>
</dbReference>
<keyword evidence="2" id="KW-1185">Reference proteome</keyword>
<evidence type="ECO:0000313" key="3">
    <source>
        <dbReference type="RefSeq" id="XP_021825000.1"/>
    </source>
</evidence>
<sequence length="171" mass="18721">MAATNNSSSSPSPSGPNTTHFIKLSESNYLLWLSQIKPFLVGHDLWQYIDESNPAPVSTTTTTSSNPTPVATTTNTFSNPTSDPPNSSSVTATTLTLPNPDFLLWYKQDQIIVSYLTSTLSEPVLALTVDYDTSKEIWDCLQTHFAQKSIASAANLHFQLFDMTKGTKIVD</sequence>
<dbReference type="Proteomes" id="UP000515124">
    <property type="component" value="Unplaced"/>
</dbReference>
<proteinExistence type="predicted"/>
<protein>
    <submittedName>
        <fullName evidence="3">Uncharacterized protein LOC110766050</fullName>
    </submittedName>
</protein>
<organism evidence="2 3">
    <name type="scientific">Prunus avium</name>
    <name type="common">Cherry</name>
    <name type="synonym">Cerasus avium</name>
    <dbReference type="NCBI Taxonomy" id="42229"/>
    <lineage>
        <taxon>Eukaryota</taxon>
        <taxon>Viridiplantae</taxon>
        <taxon>Streptophyta</taxon>
        <taxon>Embryophyta</taxon>
        <taxon>Tracheophyta</taxon>
        <taxon>Spermatophyta</taxon>
        <taxon>Magnoliopsida</taxon>
        <taxon>eudicotyledons</taxon>
        <taxon>Gunneridae</taxon>
        <taxon>Pentapetalae</taxon>
        <taxon>rosids</taxon>
        <taxon>fabids</taxon>
        <taxon>Rosales</taxon>
        <taxon>Rosaceae</taxon>
        <taxon>Amygdaloideae</taxon>
        <taxon>Amygdaleae</taxon>
        <taxon>Prunus</taxon>
    </lineage>
</organism>
<dbReference type="PANTHER" id="PTHR47481:SF31">
    <property type="entry name" value="OS01G0873500 PROTEIN"/>
    <property type="match status" value="1"/>
</dbReference>
<feature type="compositionally biased region" description="Low complexity" evidence="1">
    <location>
        <begin position="56"/>
        <end position="89"/>
    </location>
</feature>
<dbReference type="PANTHER" id="PTHR47481">
    <property type="match status" value="1"/>
</dbReference>
<gene>
    <name evidence="3" type="primary">LOC110766050</name>
</gene>
<accession>A0A6P5TD79</accession>
<evidence type="ECO:0000256" key="1">
    <source>
        <dbReference type="SAM" id="MobiDB-lite"/>
    </source>
</evidence>
<dbReference type="KEGG" id="pavi:110766050"/>
<evidence type="ECO:0000313" key="2">
    <source>
        <dbReference type="Proteomes" id="UP000515124"/>
    </source>
</evidence>